<dbReference type="RefSeq" id="WP_344910984.1">
    <property type="nucleotide sequence ID" value="NZ_BAAAYO010000010.1"/>
</dbReference>
<evidence type="ECO:0000313" key="4">
    <source>
        <dbReference type="EMBL" id="MFB9752184.1"/>
    </source>
</evidence>
<dbReference type="PANTHER" id="PTHR30373">
    <property type="entry name" value="UPF0603 PROTEIN YGCG"/>
    <property type="match status" value="1"/>
</dbReference>
<evidence type="ECO:0000259" key="3">
    <source>
        <dbReference type="Pfam" id="PF04536"/>
    </source>
</evidence>
<dbReference type="InterPro" id="IPR007621">
    <property type="entry name" value="TPM_dom"/>
</dbReference>
<feature type="domain" description="TPM" evidence="3">
    <location>
        <begin position="41"/>
        <end position="162"/>
    </location>
</feature>
<feature type="transmembrane region" description="Helical" evidence="1">
    <location>
        <begin position="253"/>
        <end position="272"/>
    </location>
</feature>
<protein>
    <submittedName>
        <fullName evidence="4">TPM domain-containing protein</fullName>
    </submittedName>
</protein>
<dbReference type="Proteomes" id="UP001589619">
    <property type="component" value="Unassembled WGS sequence"/>
</dbReference>
<comment type="caution">
    <text evidence="4">The sequence shown here is derived from an EMBL/GenBank/DDBJ whole genome shotgun (WGS) entry which is preliminary data.</text>
</comment>
<keyword evidence="5" id="KW-1185">Reference proteome</keyword>
<keyword evidence="1" id="KW-1133">Transmembrane helix</keyword>
<sequence>MKTIRLLVPVVVLFFLAAASFSFPAMAVSKSVPRQIGDIYVQDHAGLLSEKDAAQLVASGKSLEATNGTQLALLTVQSLEGSDLAEFANEAFRTYGLGDKKKNNGILIVLAAEERKIRIEVGYGLEDVITDSKAGRLLDMYAVPYMESGKLKDAAKNAYSALYYTLLTNGSFDWSAYPSASGSGAYSSSYSISVDGGNGTTYQVDVHVNNNATIVVSGGDSDDVEPSEDRAEPSPLFADWRYWLEQLLELDTFRSLAIIIGVMLIVCDFMFFKGRITRIVLFILLLFRGRGGGIGGKGGSSGGGGASR</sequence>
<proteinExistence type="predicted"/>
<reference evidence="4 5" key="1">
    <citation type="submission" date="2024-09" db="EMBL/GenBank/DDBJ databases">
        <authorList>
            <person name="Sun Q."/>
            <person name="Mori K."/>
        </authorList>
    </citation>
    <scope>NUCLEOTIDE SEQUENCE [LARGE SCALE GENOMIC DNA]</scope>
    <source>
        <strain evidence="4 5">JCM 12520</strain>
    </source>
</reference>
<name>A0ABV5VV39_9BACL</name>
<dbReference type="EMBL" id="JBHMAG010000009">
    <property type="protein sequence ID" value="MFB9752184.1"/>
    <property type="molecule type" value="Genomic_DNA"/>
</dbReference>
<keyword evidence="2" id="KW-0732">Signal</keyword>
<keyword evidence="1" id="KW-0472">Membrane</keyword>
<evidence type="ECO:0000313" key="5">
    <source>
        <dbReference type="Proteomes" id="UP001589619"/>
    </source>
</evidence>
<gene>
    <name evidence="4" type="ORF">ACFFNY_11515</name>
</gene>
<evidence type="ECO:0000256" key="2">
    <source>
        <dbReference type="SAM" id="SignalP"/>
    </source>
</evidence>
<keyword evidence="1" id="KW-0812">Transmembrane</keyword>
<organism evidence="4 5">
    <name type="scientific">Paenibacillus hodogayensis</name>
    <dbReference type="NCBI Taxonomy" id="279208"/>
    <lineage>
        <taxon>Bacteria</taxon>
        <taxon>Bacillati</taxon>
        <taxon>Bacillota</taxon>
        <taxon>Bacilli</taxon>
        <taxon>Bacillales</taxon>
        <taxon>Paenibacillaceae</taxon>
        <taxon>Paenibacillus</taxon>
    </lineage>
</organism>
<dbReference type="Pfam" id="PF04536">
    <property type="entry name" value="TPM_phosphatase"/>
    <property type="match status" value="1"/>
</dbReference>
<feature type="signal peptide" evidence="2">
    <location>
        <begin position="1"/>
        <end position="27"/>
    </location>
</feature>
<feature type="chain" id="PRO_5046162145" evidence="2">
    <location>
        <begin position="28"/>
        <end position="308"/>
    </location>
</feature>
<dbReference type="PANTHER" id="PTHR30373:SF2">
    <property type="entry name" value="UPF0603 PROTEIN YGCG"/>
    <property type="match status" value="1"/>
</dbReference>
<accession>A0ABV5VV39</accession>
<evidence type="ECO:0000256" key="1">
    <source>
        <dbReference type="SAM" id="Phobius"/>
    </source>
</evidence>
<dbReference type="Gene3D" id="3.10.310.50">
    <property type="match status" value="1"/>
</dbReference>